<dbReference type="EMBL" id="JAZDUA010000645">
    <property type="protein sequence ID" value="KAK7790314.1"/>
    <property type="molecule type" value="Genomic_DNA"/>
</dbReference>
<gene>
    <name evidence="2" type="ORF">R5R35_010302</name>
</gene>
<accession>A0AAN9V8K5</accession>
<protein>
    <recommendedName>
        <fullName evidence="4">Armadillo repeat-containing protein 6</fullName>
    </recommendedName>
</protein>
<keyword evidence="1" id="KW-0677">Repeat</keyword>
<evidence type="ECO:0000256" key="1">
    <source>
        <dbReference type="ARBA" id="ARBA00022737"/>
    </source>
</evidence>
<dbReference type="PANTHER" id="PTHR22895:SF0">
    <property type="entry name" value="ARMADILLO REPEAT-CONTAINING PROTEIN 6"/>
    <property type="match status" value="1"/>
</dbReference>
<dbReference type="SMART" id="SM00185">
    <property type="entry name" value="ARM"/>
    <property type="match status" value="3"/>
</dbReference>
<dbReference type="PANTHER" id="PTHR22895">
    <property type="entry name" value="ARMADILLO REPEAT-CONTAINING PROTEIN 6"/>
    <property type="match status" value="1"/>
</dbReference>
<name>A0AAN9V8K5_9ORTH</name>
<comment type="caution">
    <text evidence="2">The sequence shown here is derived from an EMBL/GenBank/DDBJ whole genome shotgun (WGS) entry which is preliminary data.</text>
</comment>
<evidence type="ECO:0000313" key="3">
    <source>
        <dbReference type="Proteomes" id="UP001378592"/>
    </source>
</evidence>
<dbReference type="SUPFAM" id="SSF48371">
    <property type="entry name" value="ARM repeat"/>
    <property type="match status" value="1"/>
</dbReference>
<dbReference type="GO" id="GO:0002244">
    <property type="term" value="P:hematopoietic progenitor cell differentiation"/>
    <property type="evidence" value="ECO:0007669"/>
    <property type="project" value="TreeGrafter"/>
</dbReference>
<dbReference type="Proteomes" id="UP001378592">
    <property type="component" value="Unassembled WGS sequence"/>
</dbReference>
<dbReference type="InterPro" id="IPR016024">
    <property type="entry name" value="ARM-type_fold"/>
</dbReference>
<reference evidence="2 3" key="1">
    <citation type="submission" date="2024-03" db="EMBL/GenBank/DDBJ databases">
        <title>The genome assembly and annotation of the cricket Gryllus longicercus Weissman &amp; Gray.</title>
        <authorList>
            <person name="Szrajer S."/>
            <person name="Gray D."/>
            <person name="Ylla G."/>
        </authorList>
    </citation>
    <scope>NUCLEOTIDE SEQUENCE [LARGE SCALE GENOMIC DNA]</scope>
    <source>
        <strain evidence="2">DAG 2021-001</strain>
        <tissue evidence="2">Whole body minus gut</tissue>
    </source>
</reference>
<dbReference type="Gene3D" id="1.25.10.10">
    <property type="entry name" value="Leucine-rich Repeat Variant"/>
    <property type="match status" value="2"/>
</dbReference>
<keyword evidence="3" id="KW-1185">Reference proteome</keyword>
<proteinExistence type="predicted"/>
<dbReference type="InterPro" id="IPR011989">
    <property type="entry name" value="ARM-like"/>
</dbReference>
<evidence type="ECO:0000313" key="2">
    <source>
        <dbReference type="EMBL" id="KAK7790314.1"/>
    </source>
</evidence>
<organism evidence="2 3">
    <name type="scientific">Gryllus longicercus</name>
    <dbReference type="NCBI Taxonomy" id="2509291"/>
    <lineage>
        <taxon>Eukaryota</taxon>
        <taxon>Metazoa</taxon>
        <taxon>Ecdysozoa</taxon>
        <taxon>Arthropoda</taxon>
        <taxon>Hexapoda</taxon>
        <taxon>Insecta</taxon>
        <taxon>Pterygota</taxon>
        <taxon>Neoptera</taxon>
        <taxon>Polyneoptera</taxon>
        <taxon>Orthoptera</taxon>
        <taxon>Ensifera</taxon>
        <taxon>Gryllidea</taxon>
        <taxon>Grylloidea</taxon>
        <taxon>Gryllidae</taxon>
        <taxon>Gryllinae</taxon>
        <taxon>Gryllus</taxon>
    </lineage>
</organism>
<dbReference type="AlphaFoldDB" id="A0AAN9V8K5"/>
<sequence>MSRRLSKDEFNELVQEIINELHESPEEAVEDAVKQLQARGVPMSSILRYVGEDFVPSADIQHIEVSLRHLDNMLRENGTVENIIGQITDLCEECQKSVSHKVFVGKSEFVKLALDVLNKLRGSKEIVGTVLQGLLTITSDQPDILKNTNAPQTMALLLEEETDVDNLNLLLSWMKVSCTVSERNRQQIVETECIPRLKNVLENFGTVPSIVKGVCSVFRALLSDDETRVEKGHHQEHARQIGNCALITLANLLKQYNSNEEVVGDILLALAAVVTRNEFCERILQIRDGQSIVHILEVFSNFSEYERISRQGLKLLKALAGNDKARVEIVKAGAAPLVVSSMFRHQDSPQLTACGNACIAALTLRSAANSKAFCEVDAPLAILDGMRKHIQIVNVQKQGCRAIRNMVSRCRDICPVFLDLGAEDLINVILRNFYAQCEYDAKSALRDLGCHVEYLDDWFGGRGESCVKN</sequence>
<evidence type="ECO:0008006" key="4">
    <source>
        <dbReference type="Google" id="ProtNLM"/>
    </source>
</evidence>
<dbReference type="InterPro" id="IPR000225">
    <property type="entry name" value="Armadillo"/>
</dbReference>